<proteinExistence type="predicted"/>
<sequence>MIKGEHQLRWRVIMFRRSSMHHQVSCCSWALPSFYDIFVSQFLLTKINLRRFLPQESRQECLCCCHRVRWYLFWCRNCSIRIQRVYLNVLAERVHKRRLRLRDGLQRVLRYQVCIIRCLVGVSARRLFIDAIGPTRHSFFCSFQNGHLNENIVWGMARRITSNSQWQSLNKGQVVGFNIYTPQLPKWDY</sequence>
<evidence type="ECO:0000313" key="2">
    <source>
        <dbReference type="Proteomes" id="UP000324800"/>
    </source>
</evidence>
<evidence type="ECO:0000313" key="1">
    <source>
        <dbReference type="EMBL" id="KAA6373359.1"/>
    </source>
</evidence>
<dbReference type="EMBL" id="SNRW01012822">
    <property type="protein sequence ID" value="KAA6373359.1"/>
    <property type="molecule type" value="Genomic_DNA"/>
</dbReference>
<accession>A0A5J4USH6</accession>
<gene>
    <name evidence="1" type="ORF">EZS28_031115</name>
</gene>
<reference evidence="1 2" key="1">
    <citation type="submission" date="2019-03" db="EMBL/GenBank/DDBJ databases">
        <title>Single cell metagenomics reveals metabolic interactions within the superorganism composed of flagellate Streblomastix strix and complex community of Bacteroidetes bacteria on its surface.</title>
        <authorList>
            <person name="Treitli S.C."/>
            <person name="Kolisko M."/>
            <person name="Husnik F."/>
            <person name="Keeling P."/>
            <person name="Hampl V."/>
        </authorList>
    </citation>
    <scope>NUCLEOTIDE SEQUENCE [LARGE SCALE GENOMIC DNA]</scope>
    <source>
        <strain evidence="1">ST1C</strain>
    </source>
</reference>
<dbReference type="AlphaFoldDB" id="A0A5J4USH6"/>
<organism evidence="1 2">
    <name type="scientific">Streblomastix strix</name>
    <dbReference type="NCBI Taxonomy" id="222440"/>
    <lineage>
        <taxon>Eukaryota</taxon>
        <taxon>Metamonada</taxon>
        <taxon>Preaxostyla</taxon>
        <taxon>Oxymonadida</taxon>
        <taxon>Streblomastigidae</taxon>
        <taxon>Streblomastix</taxon>
    </lineage>
</organism>
<dbReference type="Proteomes" id="UP000324800">
    <property type="component" value="Unassembled WGS sequence"/>
</dbReference>
<name>A0A5J4USH6_9EUKA</name>
<protein>
    <submittedName>
        <fullName evidence="1">Uncharacterized protein</fullName>
    </submittedName>
</protein>
<comment type="caution">
    <text evidence="1">The sequence shown here is derived from an EMBL/GenBank/DDBJ whole genome shotgun (WGS) entry which is preliminary data.</text>
</comment>